<proteinExistence type="inferred from homology"/>
<dbReference type="Gene3D" id="3.40.830.10">
    <property type="entry name" value="LigB-like"/>
    <property type="match status" value="1"/>
</dbReference>
<dbReference type="AlphaFoldDB" id="A0A844FW73"/>
<comment type="similarity">
    <text evidence="1">Belongs to the MEMO1 family.</text>
</comment>
<dbReference type="RefSeq" id="WP_154416621.1">
    <property type="nucleotide sequence ID" value="NZ_VUNS01000001.1"/>
</dbReference>
<comment type="caution">
    <text evidence="2">The sequence shown here is derived from an EMBL/GenBank/DDBJ whole genome shotgun (WGS) entry which is preliminary data.</text>
</comment>
<dbReference type="EMBL" id="VUNS01000001">
    <property type="protein sequence ID" value="MST95490.1"/>
    <property type="molecule type" value="Genomic_DNA"/>
</dbReference>
<evidence type="ECO:0000256" key="1">
    <source>
        <dbReference type="ARBA" id="ARBA00006315"/>
    </source>
</evidence>
<organism evidence="2 3">
    <name type="scientific">Victivallis lenta</name>
    <dbReference type="NCBI Taxonomy" id="2606640"/>
    <lineage>
        <taxon>Bacteria</taxon>
        <taxon>Pseudomonadati</taxon>
        <taxon>Lentisphaerota</taxon>
        <taxon>Lentisphaeria</taxon>
        <taxon>Victivallales</taxon>
        <taxon>Victivallaceae</taxon>
        <taxon>Victivallis</taxon>
    </lineage>
</organism>
<dbReference type="PANTHER" id="PTHR11060">
    <property type="entry name" value="PROTEIN MEMO1"/>
    <property type="match status" value="1"/>
</dbReference>
<protein>
    <submittedName>
        <fullName evidence="2">AmmeMemoRadiSam system protein B</fullName>
    </submittedName>
</protein>
<name>A0A844FW73_9BACT</name>
<keyword evidence="3" id="KW-1185">Reference proteome</keyword>
<reference evidence="2 3" key="1">
    <citation type="submission" date="2019-08" db="EMBL/GenBank/DDBJ databases">
        <title>In-depth cultivation of the pig gut microbiome towards novel bacterial diversity and tailored functional studies.</title>
        <authorList>
            <person name="Wylensek D."/>
            <person name="Hitch T.C.A."/>
            <person name="Clavel T."/>
        </authorList>
    </citation>
    <scope>NUCLEOTIDE SEQUENCE [LARGE SCALE GENOMIC DNA]</scope>
    <source>
        <strain evidence="2 3">BBE-744-WT-12</strain>
    </source>
</reference>
<evidence type="ECO:0000313" key="2">
    <source>
        <dbReference type="EMBL" id="MST95490.1"/>
    </source>
</evidence>
<dbReference type="PANTHER" id="PTHR11060:SF0">
    <property type="entry name" value="PROTEIN MEMO1"/>
    <property type="match status" value="1"/>
</dbReference>
<dbReference type="CDD" id="cd07361">
    <property type="entry name" value="MEMO_like"/>
    <property type="match status" value="1"/>
</dbReference>
<dbReference type="NCBIfam" id="TIGR04336">
    <property type="entry name" value="AmmeMemoSam_B"/>
    <property type="match status" value="1"/>
</dbReference>
<dbReference type="Pfam" id="PF01875">
    <property type="entry name" value="Memo"/>
    <property type="match status" value="1"/>
</dbReference>
<gene>
    <name evidence="2" type="primary">amrB</name>
    <name evidence="2" type="ORF">FYJ85_00315</name>
</gene>
<dbReference type="InterPro" id="IPR002737">
    <property type="entry name" value="MEMO1_fam"/>
</dbReference>
<accession>A0A844FW73</accession>
<dbReference type="Proteomes" id="UP000435649">
    <property type="component" value="Unassembled WGS sequence"/>
</dbReference>
<evidence type="ECO:0000313" key="3">
    <source>
        <dbReference type="Proteomes" id="UP000435649"/>
    </source>
</evidence>
<sequence length="293" mass="31854">MAIRDQQKVRLSAVAGTFYEGDSLLLRRRLAEAEGKLPPPDPQAPAVRGVVLPHAGYLFSLPTAMAAMAPLRKRQVSRVILLGPSHYIGFRGIAVPTFNRWRTPFGDLSTAVELIGTMGEWNSPLVAVRDDAHIKEHSLEVQLPLVQYICGQPEVLPLVVGSLSMQDVHSLASLMASLDAPGTLWIVSSDFTHYGSRFRYVPFTENVLERLREQDHAAAELIANRDLPGFAAFLGRTGATICGMNPIALFLGILDVLDPAHEIKGRIAAESNSGELTGDCSNAVGYESICFTH</sequence>